<feature type="non-terminal residue" evidence="1">
    <location>
        <position position="1"/>
    </location>
</feature>
<name>A0A392W878_9FABA</name>
<keyword evidence="2" id="KW-1185">Reference proteome</keyword>
<organism evidence="1 2">
    <name type="scientific">Trifolium medium</name>
    <dbReference type="NCBI Taxonomy" id="97028"/>
    <lineage>
        <taxon>Eukaryota</taxon>
        <taxon>Viridiplantae</taxon>
        <taxon>Streptophyta</taxon>
        <taxon>Embryophyta</taxon>
        <taxon>Tracheophyta</taxon>
        <taxon>Spermatophyta</taxon>
        <taxon>Magnoliopsida</taxon>
        <taxon>eudicotyledons</taxon>
        <taxon>Gunneridae</taxon>
        <taxon>Pentapetalae</taxon>
        <taxon>rosids</taxon>
        <taxon>fabids</taxon>
        <taxon>Fabales</taxon>
        <taxon>Fabaceae</taxon>
        <taxon>Papilionoideae</taxon>
        <taxon>50 kb inversion clade</taxon>
        <taxon>NPAAA clade</taxon>
        <taxon>Hologalegina</taxon>
        <taxon>IRL clade</taxon>
        <taxon>Trifolieae</taxon>
        <taxon>Trifolium</taxon>
    </lineage>
</organism>
<evidence type="ECO:0000313" key="1">
    <source>
        <dbReference type="EMBL" id="MCI96506.1"/>
    </source>
</evidence>
<sequence length="53" mass="5429">SPVAAAPALATAVTVRSSLSQTFSLWFSLGICRDPLVFLAGVNSGGVTVNHQN</sequence>
<evidence type="ECO:0000313" key="2">
    <source>
        <dbReference type="Proteomes" id="UP000265520"/>
    </source>
</evidence>
<dbReference type="Proteomes" id="UP000265520">
    <property type="component" value="Unassembled WGS sequence"/>
</dbReference>
<accession>A0A392W878</accession>
<proteinExistence type="predicted"/>
<comment type="caution">
    <text evidence="1">The sequence shown here is derived from an EMBL/GenBank/DDBJ whole genome shotgun (WGS) entry which is preliminary data.</text>
</comment>
<protein>
    <submittedName>
        <fullName evidence="1">Uncharacterized protein</fullName>
    </submittedName>
</protein>
<dbReference type="EMBL" id="LXQA011416511">
    <property type="protein sequence ID" value="MCI96506.1"/>
    <property type="molecule type" value="Genomic_DNA"/>
</dbReference>
<reference evidence="1 2" key="1">
    <citation type="journal article" date="2018" name="Front. Plant Sci.">
        <title>Red Clover (Trifolium pratense) and Zigzag Clover (T. medium) - A Picture of Genomic Similarities and Differences.</title>
        <authorList>
            <person name="Dluhosova J."/>
            <person name="Istvanek J."/>
            <person name="Nedelnik J."/>
            <person name="Repkova J."/>
        </authorList>
    </citation>
    <scope>NUCLEOTIDE SEQUENCE [LARGE SCALE GENOMIC DNA]</scope>
    <source>
        <strain evidence="2">cv. 10/8</strain>
        <tissue evidence="1">Leaf</tissue>
    </source>
</reference>
<dbReference type="AlphaFoldDB" id="A0A392W878"/>